<evidence type="ECO:0000256" key="11">
    <source>
        <dbReference type="PIRSR" id="PIRSR602401-1"/>
    </source>
</evidence>
<dbReference type="GO" id="GO:0004497">
    <property type="term" value="F:monooxygenase activity"/>
    <property type="evidence" value="ECO:0007669"/>
    <property type="project" value="UniProtKB-KW"/>
</dbReference>
<comment type="similarity">
    <text evidence="2 12">Belongs to the cytochrome P450 family.</text>
</comment>
<name>A0A1S3AXX2_CUCME</name>
<evidence type="ECO:0000256" key="12">
    <source>
        <dbReference type="RuleBase" id="RU000461"/>
    </source>
</evidence>
<gene>
    <name evidence="15" type="primary">LOC103484084</name>
</gene>
<evidence type="ECO:0000256" key="9">
    <source>
        <dbReference type="ARBA" id="ARBA00023033"/>
    </source>
</evidence>
<keyword evidence="6 13" id="KW-1133">Transmembrane helix</keyword>
<evidence type="ECO:0000256" key="7">
    <source>
        <dbReference type="ARBA" id="ARBA00023002"/>
    </source>
</evidence>
<dbReference type="InterPro" id="IPR002401">
    <property type="entry name" value="Cyt_P450_E_grp-I"/>
</dbReference>
<keyword evidence="4 13" id="KW-0812">Transmembrane</keyword>
<evidence type="ECO:0000256" key="1">
    <source>
        <dbReference type="ARBA" id="ARBA00004167"/>
    </source>
</evidence>
<dbReference type="Pfam" id="PF00067">
    <property type="entry name" value="p450"/>
    <property type="match status" value="1"/>
</dbReference>
<evidence type="ECO:0000256" key="4">
    <source>
        <dbReference type="ARBA" id="ARBA00022692"/>
    </source>
</evidence>
<dbReference type="PRINTS" id="PR00463">
    <property type="entry name" value="EP450I"/>
</dbReference>
<feature type="transmembrane region" description="Helical" evidence="13">
    <location>
        <begin position="13"/>
        <end position="36"/>
    </location>
</feature>
<dbReference type="Gene3D" id="1.10.630.10">
    <property type="entry name" value="Cytochrome P450"/>
    <property type="match status" value="1"/>
</dbReference>
<feature type="binding site" description="axial binding residue" evidence="11">
    <location>
        <position position="471"/>
    </location>
    <ligand>
        <name>heme</name>
        <dbReference type="ChEBI" id="CHEBI:30413"/>
    </ligand>
    <ligandPart>
        <name>Fe</name>
        <dbReference type="ChEBI" id="CHEBI:18248"/>
    </ligandPart>
</feature>
<dbReference type="Proteomes" id="UP001652600">
    <property type="component" value="Chromosome 6"/>
</dbReference>
<dbReference type="Gramene" id="MELO3C006916.2.1">
    <property type="protein sequence ID" value="MELO3C006916.2.1"/>
    <property type="gene ID" value="MELO3C006916.2"/>
</dbReference>
<dbReference type="InterPro" id="IPR017972">
    <property type="entry name" value="Cyt_P450_CS"/>
</dbReference>
<reference evidence="15" key="1">
    <citation type="submission" date="2025-08" db="UniProtKB">
        <authorList>
            <consortium name="RefSeq"/>
        </authorList>
    </citation>
    <scope>IDENTIFICATION</scope>
    <source>
        <tissue evidence="15">Stem</tissue>
    </source>
</reference>
<dbReference type="KEGG" id="cmo:103484084"/>
<comment type="cofactor">
    <cofactor evidence="11">
        <name>heme</name>
        <dbReference type="ChEBI" id="CHEBI:30413"/>
    </cofactor>
</comment>
<dbReference type="InterPro" id="IPR001128">
    <property type="entry name" value="Cyt_P450"/>
</dbReference>
<evidence type="ECO:0000256" key="2">
    <source>
        <dbReference type="ARBA" id="ARBA00010617"/>
    </source>
</evidence>
<protein>
    <submittedName>
        <fullName evidence="15">Cytokinin hydroxylase</fullName>
    </submittedName>
</protein>
<evidence type="ECO:0000256" key="3">
    <source>
        <dbReference type="ARBA" id="ARBA00022617"/>
    </source>
</evidence>
<dbReference type="GO" id="GO:0016020">
    <property type="term" value="C:membrane"/>
    <property type="evidence" value="ECO:0007669"/>
    <property type="project" value="UniProtKB-SubCell"/>
</dbReference>
<keyword evidence="14" id="KW-1185">Reference proteome</keyword>
<organism evidence="14 15">
    <name type="scientific">Cucumis melo</name>
    <name type="common">Muskmelon</name>
    <dbReference type="NCBI Taxonomy" id="3656"/>
    <lineage>
        <taxon>Eukaryota</taxon>
        <taxon>Viridiplantae</taxon>
        <taxon>Streptophyta</taxon>
        <taxon>Embryophyta</taxon>
        <taxon>Tracheophyta</taxon>
        <taxon>Spermatophyta</taxon>
        <taxon>Magnoliopsida</taxon>
        <taxon>eudicotyledons</taxon>
        <taxon>Gunneridae</taxon>
        <taxon>Pentapetalae</taxon>
        <taxon>rosids</taxon>
        <taxon>fabids</taxon>
        <taxon>Cucurbitales</taxon>
        <taxon>Cucurbitaceae</taxon>
        <taxon>Benincaseae</taxon>
        <taxon>Cucumis</taxon>
    </lineage>
</organism>
<dbReference type="GeneID" id="103484084"/>
<dbReference type="InParanoid" id="A0A1S3AXX2"/>
<evidence type="ECO:0000256" key="8">
    <source>
        <dbReference type="ARBA" id="ARBA00023004"/>
    </source>
</evidence>
<dbReference type="GO" id="GO:0016705">
    <property type="term" value="F:oxidoreductase activity, acting on paired donors, with incorporation or reduction of molecular oxygen"/>
    <property type="evidence" value="ECO:0007669"/>
    <property type="project" value="InterPro"/>
</dbReference>
<keyword evidence="5 11" id="KW-0479">Metal-binding</keyword>
<dbReference type="InterPro" id="IPR036396">
    <property type="entry name" value="Cyt_P450_sf"/>
</dbReference>
<evidence type="ECO:0000256" key="10">
    <source>
        <dbReference type="ARBA" id="ARBA00023136"/>
    </source>
</evidence>
<dbReference type="PRINTS" id="PR00385">
    <property type="entry name" value="P450"/>
</dbReference>
<keyword evidence="10 13" id="KW-0472">Membrane</keyword>
<keyword evidence="8 11" id="KW-0408">Iron</keyword>
<evidence type="ECO:0000256" key="13">
    <source>
        <dbReference type="SAM" id="Phobius"/>
    </source>
</evidence>
<comment type="subcellular location">
    <subcellularLocation>
        <location evidence="1">Membrane</location>
        <topology evidence="1">Single-pass membrane protein</topology>
    </subcellularLocation>
</comment>
<keyword evidence="9 12" id="KW-0503">Monooxygenase</keyword>
<dbReference type="PANTHER" id="PTHR24282:SF15">
    <property type="entry name" value="CYTOCHROME P450, FAMILY 715, SUBFAMILY A, POLYPEPTIDE 1"/>
    <property type="match status" value="1"/>
</dbReference>
<evidence type="ECO:0000313" key="14">
    <source>
        <dbReference type="Proteomes" id="UP001652600"/>
    </source>
</evidence>
<dbReference type="AlphaFoldDB" id="A0A1S3AXX2"/>
<evidence type="ECO:0000256" key="5">
    <source>
        <dbReference type="ARBA" id="ARBA00022723"/>
    </source>
</evidence>
<dbReference type="SUPFAM" id="SSF48264">
    <property type="entry name" value="Cytochrome P450"/>
    <property type="match status" value="1"/>
</dbReference>
<proteinExistence type="inferred from homology"/>
<keyword evidence="7 12" id="KW-0560">Oxidoreductase</keyword>
<evidence type="ECO:0000313" key="15">
    <source>
        <dbReference type="RefSeq" id="XP_008439236.2"/>
    </source>
</evidence>
<dbReference type="PROSITE" id="PS00086">
    <property type="entry name" value="CYTOCHROME_P450"/>
    <property type="match status" value="1"/>
</dbReference>
<dbReference type="eggNOG" id="KOG0157">
    <property type="taxonomic scope" value="Eukaryota"/>
</dbReference>
<dbReference type="GO" id="GO:0020037">
    <property type="term" value="F:heme binding"/>
    <property type="evidence" value="ECO:0007669"/>
    <property type="project" value="InterPro"/>
</dbReference>
<accession>A0A1S3AXX2</accession>
<dbReference type="GO" id="GO:0005506">
    <property type="term" value="F:iron ion binding"/>
    <property type="evidence" value="ECO:0007669"/>
    <property type="project" value="InterPro"/>
</dbReference>
<dbReference type="PANTHER" id="PTHR24282">
    <property type="entry name" value="CYTOCHROME P450 FAMILY MEMBER"/>
    <property type="match status" value="1"/>
</dbReference>
<dbReference type="InterPro" id="IPR050665">
    <property type="entry name" value="Cytochrome_P450_Monooxygen"/>
</dbReference>
<keyword evidence="3 11" id="KW-0349">Heme</keyword>
<dbReference type="RefSeq" id="XP_008439236.2">
    <property type="nucleotide sequence ID" value="XM_008441014.2"/>
</dbReference>
<evidence type="ECO:0000256" key="6">
    <source>
        <dbReference type="ARBA" id="ARBA00022989"/>
    </source>
</evidence>
<sequence length="525" mass="58369">MELICVLIMLIKWMIRVSIMVLFGKVVISCWILPILAHRKLKRNGFEGPSPSFPLGNITEMKKIMKAAAAATAVTNGSSSNNLSHDIHSTIFPHFAQWQNSYGKKFVYWLGTEPFLYIADPQLVKKISEAVLGKSWGKPAVFRNDREPMFGDGLVMTEGDNWIRHRHILTPAFNPTNLKAMTKFMVESTTKMLEEWRSLVKSGQSEIEVERQITATAGEIIAKASFGISNCGGGGEALNNLRALQLTLFKNSSYVGVPFSSLFLYPARTLAAKRLGAQIDRLFLSIISNRKMSGSGSGYSDLLSRLIGSEYTGGEALSPREVVDECKTFFFGGHETTALAISWTLLLLATSPDWQRILREEIKEVVGDKDIDFSMLSSLKKMGWVWNEVLRLYPSAPNIQRQAKGDIDLGDIKIPKGTNIWIDVVAMHHDPTLWGDDVNDFNPSRFQHDTIHGGCNHKMGYLPFGFGGRMCIGRNLSSMEYKIVLTLILSTFSLSLSPSYSHSPATLLSLRPAHGIPLILTPLQP</sequence>